<evidence type="ECO:0000313" key="2">
    <source>
        <dbReference type="Proteomes" id="UP000092671"/>
    </source>
</evidence>
<reference evidence="1 2" key="1">
    <citation type="submission" date="2016-06" db="EMBL/GenBank/DDBJ databases">
        <title>Draft genome of Moraxella nonliquefaciens CCUG 60284.</title>
        <authorList>
            <person name="Salva-Serra F."/>
            <person name="Engstrom-Jakobsson H."/>
            <person name="Thorell K."/>
            <person name="Gonzales-Siles L."/>
            <person name="Karlsson R."/>
            <person name="Boulund F."/>
            <person name="Engstrand L."/>
            <person name="Kristiansson E."/>
            <person name="Moore E."/>
        </authorList>
    </citation>
    <scope>NUCLEOTIDE SEQUENCE [LARGE SCALE GENOMIC DNA]</scope>
    <source>
        <strain evidence="1 2">CCUG 60284</strain>
    </source>
</reference>
<comment type="caution">
    <text evidence="1">The sequence shown here is derived from an EMBL/GenBank/DDBJ whole genome shotgun (WGS) entry which is preliminary data.</text>
</comment>
<evidence type="ECO:0000313" key="1">
    <source>
        <dbReference type="EMBL" id="OBX48686.1"/>
    </source>
</evidence>
<protein>
    <submittedName>
        <fullName evidence="1">Uncharacterized protein</fullName>
    </submittedName>
</protein>
<sequence>MITVLIRLTYYSLNLFDKMNVISVQKQLNVSVDKSVNFDKNKPSSSDALGLLGLASPIMMIIG</sequence>
<gene>
    <name evidence="1" type="ORF">A9Z60_04655</name>
</gene>
<proteinExistence type="predicted"/>
<dbReference type="EMBL" id="LZDN01000043">
    <property type="protein sequence ID" value="OBX48686.1"/>
    <property type="molecule type" value="Genomic_DNA"/>
</dbReference>
<accession>A0A1B8PHL8</accession>
<organism evidence="1 2">
    <name type="scientific">Moraxella nonliquefaciens</name>
    <dbReference type="NCBI Taxonomy" id="478"/>
    <lineage>
        <taxon>Bacteria</taxon>
        <taxon>Pseudomonadati</taxon>
        <taxon>Pseudomonadota</taxon>
        <taxon>Gammaproteobacteria</taxon>
        <taxon>Moraxellales</taxon>
        <taxon>Moraxellaceae</taxon>
        <taxon>Moraxella</taxon>
    </lineage>
</organism>
<name>A0A1B8PHL8_MORNO</name>
<dbReference type="AlphaFoldDB" id="A0A1B8PHL8"/>
<dbReference type="Proteomes" id="UP000092671">
    <property type="component" value="Unassembled WGS sequence"/>
</dbReference>